<dbReference type="EMBL" id="AJ629110">
    <property type="protein sequence ID" value="CAF32675.1"/>
    <property type="molecule type" value="Genomic_DNA"/>
</dbReference>
<protein>
    <submittedName>
        <fullName evidence="1">Uncharacterized protein</fullName>
    </submittedName>
</protein>
<organism evidence="1">
    <name type="scientific">Oenococcus phage fOg30</name>
    <dbReference type="NCBI Taxonomy" id="264987"/>
    <lineage>
        <taxon>Viruses</taxon>
        <taxon>Duplodnaviria</taxon>
        <taxon>Heunggongvirae</taxon>
        <taxon>Uroviricota</taxon>
        <taxon>Caudoviricetes</taxon>
    </lineage>
</organism>
<dbReference type="SUPFAM" id="SSF46689">
    <property type="entry name" value="Homeodomain-like"/>
    <property type="match status" value="1"/>
</dbReference>
<name>Q6A200_9CAUD</name>
<reference evidence="1" key="1">
    <citation type="journal article" date="2004" name="Virology">
        <title>Diversity in the lysis-integration region of oenophage genomes and evidence for multiple tRNA loci, as targets for prophage integration in Oenococcus oeni.</title>
        <authorList>
            <person name="Sao-Jose C."/>
            <person name="Santos S."/>
            <person name="Nascimento J."/>
            <person name="Brito-Madurro A.G."/>
            <person name="Parreira R."/>
            <person name="Santos M.A."/>
        </authorList>
    </citation>
    <scope>NUCLEOTIDE SEQUENCE</scope>
</reference>
<proteinExistence type="predicted"/>
<dbReference type="Gene3D" id="1.10.10.60">
    <property type="entry name" value="Homeodomain-like"/>
    <property type="match status" value="1"/>
</dbReference>
<sequence length="217" mass="24474">MPHQILTSEKIVQAGVNIIEADKVLTFSTIAHNLGTHSQALYVYFDSQKQLSYAIVGWAVTQVIESLKTKVFGHSGKQAIIIFATELRSIALKHIQLSRFVLTVQRDDQNPEVQTAFENLRDLLHRLINSIFYDSDNRILASRCIRDLIVGDILNVGSGWFADPTISPDDSFQESLNLCLTIIIQNENKNKNKSHRFHSKSFKTILTTSTINFLMAA</sequence>
<dbReference type="InterPro" id="IPR009057">
    <property type="entry name" value="Homeodomain-like_sf"/>
</dbReference>
<dbReference type="Gene3D" id="1.10.357.10">
    <property type="entry name" value="Tetracycline Repressor, domain 2"/>
    <property type="match status" value="1"/>
</dbReference>
<evidence type="ECO:0000313" key="1">
    <source>
        <dbReference type="EMBL" id="CAF32675.1"/>
    </source>
</evidence>
<accession>Q6A200</accession>